<organism evidence="1 2">
    <name type="scientific">Colletotrichum spinosum</name>
    <dbReference type="NCBI Taxonomy" id="1347390"/>
    <lineage>
        <taxon>Eukaryota</taxon>
        <taxon>Fungi</taxon>
        <taxon>Dikarya</taxon>
        <taxon>Ascomycota</taxon>
        <taxon>Pezizomycotina</taxon>
        <taxon>Sordariomycetes</taxon>
        <taxon>Hypocreomycetidae</taxon>
        <taxon>Glomerellales</taxon>
        <taxon>Glomerellaceae</taxon>
        <taxon>Colletotrichum</taxon>
        <taxon>Colletotrichum orbiculare species complex</taxon>
    </lineage>
</organism>
<dbReference type="EMBL" id="QAPG01000033">
    <property type="protein sequence ID" value="TDZ36220.1"/>
    <property type="molecule type" value="Genomic_DNA"/>
</dbReference>
<comment type="caution">
    <text evidence="1">The sequence shown here is derived from an EMBL/GenBank/DDBJ whole genome shotgun (WGS) entry which is preliminary data.</text>
</comment>
<evidence type="ECO:0000313" key="1">
    <source>
        <dbReference type="EMBL" id="TDZ36220.1"/>
    </source>
</evidence>
<evidence type="ECO:0000313" key="2">
    <source>
        <dbReference type="Proteomes" id="UP000295083"/>
    </source>
</evidence>
<sequence length="195" mass="22230">MNFIGKMGQALSQQVTKANTETIVRCDLEVTLQNDSTEVGKFWVASLCINTHDVEKLMKKGFNFSKAHVVRGKGGILPNTCPFRYSSYQGKSLKHTRHHILKCPEEKWEAHLYVMAEDISALGQFRMHDMRMDRITRIGALGSNGMKIYNYDAKNPGHNYNTLLEDVALPGDWPWPKKEDISAEWKLESIDEKTA</sequence>
<keyword evidence="2" id="KW-1185">Reference proteome</keyword>
<name>A0A4R8QER7_9PEZI</name>
<proteinExistence type="predicted"/>
<accession>A0A4R8QER7</accession>
<dbReference type="AlphaFoldDB" id="A0A4R8QER7"/>
<gene>
    <name evidence="1" type="ORF">C8035_v008134</name>
</gene>
<protein>
    <submittedName>
        <fullName evidence="1">Uncharacterized protein</fullName>
    </submittedName>
</protein>
<reference evidence="1 2" key="1">
    <citation type="submission" date="2018-11" db="EMBL/GenBank/DDBJ databases">
        <title>Genome sequence and assembly of Colletotrichum spinosum.</title>
        <authorList>
            <person name="Gan P."/>
            <person name="Shirasu K."/>
        </authorList>
    </citation>
    <scope>NUCLEOTIDE SEQUENCE [LARGE SCALE GENOMIC DNA]</scope>
    <source>
        <strain evidence="1 2">CBS 515.97</strain>
    </source>
</reference>
<dbReference type="Proteomes" id="UP000295083">
    <property type="component" value="Unassembled WGS sequence"/>
</dbReference>